<gene>
    <name evidence="1" type="ORF">A2946_01180</name>
</gene>
<protein>
    <submittedName>
        <fullName evidence="1">Uncharacterized protein</fullName>
    </submittedName>
</protein>
<proteinExistence type="predicted"/>
<comment type="caution">
    <text evidence="1">The sequence shown here is derived from an EMBL/GenBank/DDBJ whole genome shotgun (WGS) entry which is preliminary data.</text>
</comment>
<reference evidence="1 2" key="1">
    <citation type="journal article" date="2016" name="Nat. Commun.">
        <title>Thousands of microbial genomes shed light on interconnected biogeochemical processes in an aquifer system.</title>
        <authorList>
            <person name="Anantharaman K."/>
            <person name="Brown C.T."/>
            <person name="Hug L.A."/>
            <person name="Sharon I."/>
            <person name="Castelle C.J."/>
            <person name="Probst A.J."/>
            <person name="Thomas B.C."/>
            <person name="Singh A."/>
            <person name="Wilkins M.J."/>
            <person name="Karaoz U."/>
            <person name="Brodie E.L."/>
            <person name="Williams K.H."/>
            <person name="Hubbard S.S."/>
            <person name="Banfield J.F."/>
        </authorList>
    </citation>
    <scope>NUCLEOTIDE SEQUENCE [LARGE SCALE GENOMIC DNA]</scope>
</reference>
<evidence type="ECO:0000313" key="2">
    <source>
        <dbReference type="Proteomes" id="UP000178348"/>
    </source>
</evidence>
<sequence length="359" mass="41916">MFTEKITYEIKKTLKGFNEDKMRDRMLMHYKLLHLIDDKEKWATPELQEISLELLPCDMTEKKSKDFIDEIARLAEKNPYLVNFLKKAQNEKFKRLSLKVAKEGEQLFPDLVAYANALERLTKATHDNPKILGKCVKIFKKERRKISRFKHETLFRKIKLTSIEKPIIEDIILKSYKTGKVPKNAGRSVVFLNILEATLADIVEFNMDNAKVGWILAVNKSGSKDYDPRTGEGFSGWSDDKKTICLRPPLPKEWADLYQTWNMAFVSQSQSFPYLISKLLIPQVADYQNDPSQYLHKRVLALYICLNYLIFDCAKRMEEKISAIHWDDIKLARLWGKANLESARKYKSELLKLSLQKIN</sequence>
<dbReference type="AlphaFoldDB" id="A0A1G2CMX7"/>
<name>A0A1G2CMX7_9BACT</name>
<accession>A0A1G2CMX7</accession>
<dbReference type="Proteomes" id="UP000178348">
    <property type="component" value="Unassembled WGS sequence"/>
</dbReference>
<organism evidence="1 2">
    <name type="scientific">Candidatus Liptonbacteria bacterium RIFCSPLOWO2_01_FULL_53_13</name>
    <dbReference type="NCBI Taxonomy" id="1798651"/>
    <lineage>
        <taxon>Bacteria</taxon>
        <taxon>Candidatus Liptoniibacteriota</taxon>
    </lineage>
</organism>
<evidence type="ECO:0000313" key="1">
    <source>
        <dbReference type="EMBL" id="OGZ02562.1"/>
    </source>
</evidence>
<dbReference type="EMBL" id="MHLB01000008">
    <property type="protein sequence ID" value="OGZ02562.1"/>
    <property type="molecule type" value="Genomic_DNA"/>
</dbReference>